<organism evidence="1 2">
    <name type="scientific">Cristinia sonorae</name>
    <dbReference type="NCBI Taxonomy" id="1940300"/>
    <lineage>
        <taxon>Eukaryota</taxon>
        <taxon>Fungi</taxon>
        <taxon>Dikarya</taxon>
        <taxon>Basidiomycota</taxon>
        <taxon>Agaricomycotina</taxon>
        <taxon>Agaricomycetes</taxon>
        <taxon>Agaricomycetidae</taxon>
        <taxon>Agaricales</taxon>
        <taxon>Pleurotineae</taxon>
        <taxon>Stephanosporaceae</taxon>
        <taxon>Cristinia</taxon>
    </lineage>
</organism>
<protein>
    <submittedName>
        <fullName evidence="1">Uncharacterized protein</fullName>
    </submittedName>
</protein>
<dbReference type="EMBL" id="JAEVFJ010000065">
    <property type="protein sequence ID" value="KAH8077280.1"/>
    <property type="molecule type" value="Genomic_DNA"/>
</dbReference>
<reference evidence="1" key="1">
    <citation type="journal article" date="2021" name="New Phytol.">
        <title>Evolutionary innovations through gain and loss of genes in the ectomycorrhizal Boletales.</title>
        <authorList>
            <person name="Wu G."/>
            <person name="Miyauchi S."/>
            <person name="Morin E."/>
            <person name="Kuo A."/>
            <person name="Drula E."/>
            <person name="Varga T."/>
            <person name="Kohler A."/>
            <person name="Feng B."/>
            <person name="Cao Y."/>
            <person name="Lipzen A."/>
            <person name="Daum C."/>
            <person name="Hundley H."/>
            <person name="Pangilinan J."/>
            <person name="Johnson J."/>
            <person name="Barry K."/>
            <person name="LaButti K."/>
            <person name="Ng V."/>
            <person name="Ahrendt S."/>
            <person name="Min B."/>
            <person name="Choi I.G."/>
            <person name="Park H."/>
            <person name="Plett J.M."/>
            <person name="Magnuson J."/>
            <person name="Spatafora J.W."/>
            <person name="Nagy L.G."/>
            <person name="Henrissat B."/>
            <person name="Grigoriev I.V."/>
            <person name="Yang Z.L."/>
            <person name="Xu J."/>
            <person name="Martin F.M."/>
        </authorList>
    </citation>
    <scope>NUCLEOTIDE SEQUENCE</scope>
    <source>
        <strain evidence="1">KKN 215</strain>
    </source>
</reference>
<name>A0A8K0XK08_9AGAR</name>
<evidence type="ECO:0000313" key="2">
    <source>
        <dbReference type="Proteomes" id="UP000813824"/>
    </source>
</evidence>
<keyword evidence="2" id="KW-1185">Reference proteome</keyword>
<dbReference type="AlphaFoldDB" id="A0A8K0XK08"/>
<accession>A0A8K0XK08</accession>
<comment type="caution">
    <text evidence="1">The sequence shown here is derived from an EMBL/GenBank/DDBJ whole genome shotgun (WGS) entry which is preliminary data.</text>
</comment>
<dbReference type="Proteomes" id="UP000813824">
    <property type="component" value="Unassembled WGS sequence"/>
</dbReference>
<dbReference type="OrthoDB" id="3200752at2759"/>
<gene>
    <name evidence="1" type="ORF">BXZ70DRAFT_1013017</name>
</gene>
<proteinExistence type="predicted"/>
<sequence length="208" mass="23326">MLSNDEYSKVVVTYAYELFLSVLAKRTGGPVINPPPLPSSLDSEMHEDCGRCVEMLVWALFRPLRLAWDVELYIEQLTPAQTGTNERLEHEILRRFPTILPNGAAHITTQPATVIDSMGRIVAWVVPGVLSEERMADITKGAQILEREIKRGHPTGRNPAAGWRSDPSFYKEAEETQPVSPGVFNMSPAWYESGHEYDMRAVPTTTPF</sequence>
<evidence type="ECO:0000313" key="1">
    <source>
        <dbReference type="EMBL" id="KAH8077280.1"/>
    </source>
</evidence>